<dbReference type="Pfam" id="PF13561">
    <property type="entry name" value="adh_short_C2"/>
    <property type="match status" value="1"/>
</dbReference>
<dbReference type="STRING" id="198616.SAMN05216193_12635"/>
<proteinExistence type="inferred from homology"/>
<evidence type="ECO:0000256" key="2">
    <source>
        <dbReference type="ARBA" id="ARBA00023002"/>
    </source>
</evidence>
<dbReference type="AlphaFoldDB" id="A0A1H0R5J6"/>
<evidence type="ECO:0000313" key="4">
    <source>
        <dbReference type="Proteomes" id="UP000242957"/>
    </source>
</evidence>
<accession>A0A1H0R5J6</accession>
<keyword evidence="4" id="KW-1185">Reference proteome</keyword>
<dbReference type="Gene3D" id="3.40.50.720">
    <property type="entry name" value="NAD(P)-binding Rossmann-like Domain"/>
    <property type="match status" value="1"/>
</dbReference>
<dbReference type="EMBL" id="FNIJ01000026">
    <property type="protein sequence ID" value="SDP24336.1"/>
    <property type="molecule type" value="Genomic_DNA"/>
</dbReference>
<sequence>MPITAVTGSASGIGAALCRQLREAGHQIIGIDRAGADVNADLSTPAGRAEAVRQVLEKSGGVLDHLVLCAGLGVTAPSSGLIVAVNYFGVSALLDGLAEALGKGNSPSAVVVGSVASVQPGADRLEMVEAMLAGDEEAAVAGANQLNEPSMAYAGSKYAASVLVRRKVHEWAKLGIRLNVVAPGVVETPLYKASTEDPKYGEATRNFVAPLGRGSQPDELAGVIRFLLSEQASFMHGTVVFADGGMDAMMRPNRF</sequence>
<dbReference type="GO" id="GO:0050664">
    <property type="term" value="F:oxidoreductase activity, acting on NAD(P)H, oxygen as acceptor"/>
    <property type="evidence" value="ECO:0007669"/>
    <property type="project" value="TreeGrafter"/>
</dbReference>
<dbReference type="PANTHER" id="PTHR43008">
    <property type="entry name" value="BENZIL REDUCTASE"/>
    <property type="match status" value="1"/>
</dbReference>
<dbReference type="Pfam" id="PF00106">
    <property type="entry name" value="adh_short"/>
    <property type="match status" value="1"/>
</dbReference>
<comment type="similarity">
    <text evidence="1">Belongs to the short-chain dehydrogenases/reductases (SDR) family.</text>
</comment>
<name>A0A1H0R5J6_9PSED</name>
<dbReference type="SUPFAM" id="SSF51735">
    <property type="entry name" value="NAD(P)-binding Rossmann-fold domains"/>
    <property type="match status" value="1"/>
</dbReference>
<protein>
    <submittedName>
        <fullName evidence="3">NAD(P)-dependent dehydrogenase, short-chain alcohol dehydrogenase family</fullName>
    </submittedName>
</protein>
<dbReference type="PRINTS" id="PR00081">
    <property type="entry name" value="GDHRDH"/>
</dbReference>
<keyword evidence="2" id="KW-0560">Oxidoreductase</keyword>
<dbReference type="PANTHER" id="PTHR43008:SF4">
    <property type="entry name" value="CHAIN DEHYDROGENASE, PUTATIVE (AFU_ORTHOLOGUE AFUA_4G08710)-RELATED"/>
    <property type="match status" value="1"/>
</dbReference>
<dbReference type="RefSeq" id="WP_084315143.1">
    <property type="nucleotide sequence ID" value="NZ_FNIJ01000026.1"/>
</dbReference>
<dbReference type="OrthoDB" id="9786435at2"/>
<dbReference type="InterPro" id="IPR002347">
    <property type="entry name" value="SDR_fam"/>
</dbReference>
<organism evidence="3 4">
    <name type="scientific">Pseudomonas jinjuensis</name>
    <dbReference type="NCBI Taxonomy" id="198616"/>
    <lineage>
        <taxon>Bacteria</taxon>
        <taxon>Pseudomonadati</taxon>
        <taxon>Pseudomonadota</taxon>
        <taxon>Gammaproteobacteria</taxon>
        <taxon>Pseudomonadales</taxon>
        <taxon>Pseudomonadaceae</taxon>
        <taxon>Pseudomonas</taxon>
    </lineage>
</organism>
<dbReference type="Proteomes" id="UP000242957">
    <property type="component" value="Unassembled WGS sequence"/>
</dbReference>
<gene>
    <name evidence="3" type="ORF">SAMN05216193_12635</name>
</gene>
<reference evidence="4" key="1">
    <citation type="submission" date="2016-10" db="EMBL/GenBank/DDBJ databases">
        <authorList>
            <person name="Varghese N."/>
            <person name="Submissions S."/>
        </authorList>
    </citation>
    <scope>NUCLEOTIDE SEQUENCE [LARGE SCALE GENOMIC DNA]</scope>
    <source>
        <strain evidence="4">JCM 21621</strain>
    </source>
</reference>
<dbReference type="InterPro" id="IPR036291">
    <property type="entry name" value="NAD(P)-bd_dom_sf"/>
</dbReference>
<evidence type="ECO:0000256" key="1">
    <source>
        <dbReference type="ARBA" id="ARBA00006484"/>
    </source>
</evidence>
<evidence type="ECO:0000313" key="3">
    <source>
        <dbReference type="EMBL" id="SDP24336.1"/>
    </source>
</evidence>